<dbReference type="GO" id="GO:0004045">
    <property type="term" value="F:peptidyl-tRNA hydrolase activity"/>
    <property type="evidence" value="ECO:0007669"/>
    <property type="project" value="UniProtKB-UniRule"/>
</dbReference>
<evidence type="ECO:0000256" key="6">
    <source>
        <dbReference type="HAMAP-Rule" id="MF_00083"/>
    </source>
</evidence>
<dbReference type="InterPro" id="IPR001328">
    <property type="entry name" value="Pept_tRNA_hydro"/>
</dbReference>
<gene>
    <name evidence="6" type="primary">pth</name>
    <name evidence="7" type="ORF">COX41_04835</name>
</gene>
<dbReference type="EMBL" id="PCRK01000118">
    <property type="protein sequence ID" value="PIP19066.1"/>
    <property type="molecule type" value="Genomic_DNA"/>
</dbReference>
<name>A0A2G9YIL7_9BACT</name>
<dbReference type="Proteomes" id="UP000231292">
    <property type="component" value="Unassembled WGS sequence"/>
</dbReference>
<feature type="binding site" evidence="6">
    <location>
        <position position="14"/>
    </location>
    <ligand>
        <name>tRNA</name>
        <dbReference type="ChEBI" id="CHEBI:17843"/>
    </ligand>
</feature>
<evidence type="ECO:0000313" key="8">
    <source>
        <dbReference type="Proteomes" id="UP000231292"/>
    </source>
</evidence>
<keyword evidence="6" id="KW-0963">Cytoplasm</keyword>
<protein>
    <recommendedName>
        <fullName evidence="5 6">Peptidyl-tRNA hydrolase</fullName>
        <shortName evidence="6">Pth</shortName>
        <ecNumber evidence="1 6">3.1.1.29</ecNumber>
    </recommendedName>
</protein>
<comment type="function">
    <text evidence="6">Catalyzes the release of premature peptidyl moieties from peptidyl-tRNA molecules trapped in stalled 50S ribosomal subunits, and thus maintains levels of free tRNAs and 50S ribosomes.</text>
</comment>
<feature type="binding site" evidence="6">
    <location>
        <position position="65"/>
    </location>
    <ligand>
        <name>tRNA</name>
        <dbReference type="ChEBI" id="CHEBI:17843"/>
    </ligand>
</feature>
<comment type="subcellular location">
    <subcellularLocation>
        <location evidence="6">Cytoplasm</location>
    </subcellularLocation>
</comment>
<sequence length="190" mass="20892">MKIIVGLGNPGIVYAGSRHNIGFEVVKHLASAEKIALKKEKGIKALSGKSRIGSLDIVLAIPLTFMNLSGEAVKPLLKRYKLKATDFLVACDDLDLEFGRLKIRSQGSSAGHRGIESIIGSLGSNQFSRLRIGIGRPRDNSDTRDFVLSRFNRREKKDIPGIVDRAAQCCLLWAEGGIDKTMNIFNQKEK</sequence>
<comment type="function">
    <text evidence="6">Hydrolyzes ribosome-free peptidyl-tRNAs (with 1 or more amino acids incorporated), which drop off the ribosome during protein synthesis, or as a result of ribosome stalling.</text>
</comment>
<dbReference type="HAMAP" id="MF_00083">
    <property type="entry name" value="Pept_tRNA_hydro_bact"/>
    <property type="match status" value="1"/>
</dbReference>
<accession>A0A2G9YIL7</accession>
<keyword evidence="3 6" id="KW-0378">Hydrolase</keyword>
<comment type="subunit">
    <text evidence="6">Monomer.</text>
</comment>
<comment type="catalytic activity">
    <reaction evidence="6">
        <text>an N-acyl-L-alpha-aminoacyl-tRNA + H2O = an N-acyl-L-amino acid + a tRNA + H(+)</text>
        <dbReference type="Rhea" id="RHEA:54448"/>
        <dbReference type="Rhea" id="RHEA-COMP:10123"/>
        <dbReference type="Rhea" id="RHEA-COMP:13883"/>
        <dbReference type="ChEBI" id="CHEBI:15377"/>
        <dbReference type="ChEBI" id="CHEBI:15378"/>
        <dbReference type="ChEBI" id="CHEBI:59874"/>
        <dbReference type="ChEBI" id="CHEBI:78442"/>
        <dbReference type="ChEBI" id="CHEBI:138191"/>
        <dbReference type="EC" id="3.1.1.29"/>
    </reaction>
</comment>
<dbReference type="SUPFAM" id="SSF53178">
    <property type="entry name" value="Peptidyl-tRNA hydrolase-like"/>
    <property type="match status" value="1"/>
</dbReference>
<comment type="caution">
    <text evidence="7">The sequence shown here is derived from an EMBL/GenBank/DDBJ whole genome shotgun (WGS) entry which is preliminary data.</text>
</comment>
<proteinExistence type="inferred from homology"/>
<dbReference type="EC" id="3.1.1.29" evidence="1 6"/>
<evidence type="ECO:0000256" key="5">
    <source>
        <dbReference type="ARBA" id="ARBA00050038"/>
    </source>
</evidence>
<dbReference type="PANTHER" id="PTHR17224:SF1">
    <property type="entry name" value="PEPTIDYL-TRNA HYDROLASE"/>
    <property type="match status" value="1"/>
</dbReference>
<feature type="site" description="Discriminates between blocked and unblocked aminoacyl-tRNA" evidence="6">
    <location>
        <position position="9"/>
    </location>
</feature>
<organism evidence="7 8">
    <name type="scientific">Candidatus Sherwoodlollariibacterium unditelluris</name>
    <dbReference type="NCBI Taxonomy" id="1974757"/>
    <lineage>
        <taxon>Bacteria</taxon>
        <taxon>Pseudomonadati</taxon>
        <taxon>Candidatus Omnitrophota</taxon>
        <taxon>Candidatus Sherwoodlollariibacterium</taxon>
    </lineage>
</organism>
<comment type="similarity">
    <text evidence="6">Belongs to the PTH family.</text>
</comment>
<feature type="binding site" evidence="6">
    <location>
        <position position="67"/>
    </location>
    <ligand>
        <name>tRNA</name>
        <dbReference type="ChEBI" id="CHEBI:17843"/>
    </ligand>
</feature>
<dbReference type="Pfam" id="PF01195">
    <property type="entry name" value="Pept_tRNA_hydro"/>
    <property type="match status" value="1"/>
</dbReference>
<keyword evidence="4 6" id="KW-0694">RNA-binding</keyword>
<dbReference type="Gene3D" id="3.40.50.1470">
    <property type="entry name" value="Peptidyl-tRNA hydrolase"/>
    <property type="match status" value="1"/>
</dbReference>
<dbReference type="AlphaFoldDB" id="A0A2G9YIL7"/>
<feature type="active site" description="Proton acceptor" evidence="6">
    <location>
        <position position="19"/>
    </location>
</feature>
<dbReference type="CDD" id="cd00462">
    <property type="entry name" value="PTH"/>
    <property type="match status" value="1"/>
</dbReference>
<dbReference type="GO" id="GO:0006515">
    <property type="term" value="P:protein quality control for misfolded or incompletely synthesized proteins"/>
    <property type="evidence" value="ECO:0007669"/>
    <property type="project" value="UniProtKB-UniRule"/>
</dbReference>
<feature type="site" description="Stabilizes the basic form of H active site to accept a proton" evidence="6">
    <location>
        <position position="92"/>
    </location>
</feature>
<comment type="caution">
    <text evidence="6">Lacks conserved residue(s) required for the propagation of feature annotation.</text>
</comment>
<evidence type="ECO:0000256" key="1">
    <source>
        <dbReference type="ARBA" id="ARBA00013260"/>
    </source>
</evidence>
<evidence type="ECO:0000256" key="2">
    <source>
        <dbReference type="ARBA" id="ARBA00022555"/>
    </source>
</evidence>
<reference evidence="7 8" key="1">
    <citation type="submission" date="2017-09" db="EMBL/GenBank/DDBJ databases">
        <title>Depth-based differentiation of microbial function through sediment-hosted aquifers and enrichment of novel symbionts in the deep terrestrial subsurface.</title>
        <authorList>
            <person name="Probst A.J."/>
            <person name="Ladd B."/>
            <person name="Jarett J.K."/>
            <person name="Geller-Mcgrath D.E."/>
            <person name="Sieber C.M."/>
            <person name="Emerson J.B."/>
            <person name="Anantharaman K."/>
            <person name="Thomas B.C."/>
            <person name="Malmstrom R."/>
            <person name="Stieglmeier M."/>
            <person name="Klingl A."/>
            <person name="Woyke T."/>
            <person name="Ryan C.M."/>
            <person name="Banfield J.F."/>
        </authorList>
    </citation>
    <scope>NUCLEOTIDE SEQUENCE [LARGE SCALE GENOMIC DNA]</scope>
    <source>
        <strain evidence="7">CG23_combo_of_CG06-09_8_20_14_all_41_10</strain>
    </source>
</reference>
<dbReference type="InterPro" id="IPR036416">
    <property type="entry name" value="Pept_tRNA_hydro_sf"/>
</dbReference>
<keyword evidence="2 6" id="KW-0820">tRNA-binding</keyword>
<evidence type="ECO:0000256" key="4">
    <source>
        <dbReference type="ARBA" id="ARBA00022884"/>
    </source>
</evidence>
<dbReference type="GO" id="GO:0000049">
    <property type="term" value="F:tRNA binding"/>
    <property type="evidence" value="ECO:0007669"/>
    <property type="project" value="UniProtKB-UniRule"/>
</dbReference>
<dbReference type="GO" id="GO:0005737">
    <property type="term" value="C:cytoplasm"/>
    <property type="evidence" value="ECO:0007669"/>
    <property type="project" value="UniProtKB-SubCell"/>
</dbReference>
<dbReference type="NCBIfam" id="TIGR00447">
    <property type="entry name" value="pth"/>
    <property type="match status" value="1"/>
</dbReference>
<evidence type="ECO:0000313" key="7">
    <source>
        <dbReference type="EMBL" id="PIP19066.1"/>
    </source>
</evidence>
<dbReference type="PANTHER" id="PTHR17224">
    <property type="entry name" value="PEPTIDYL-TRNA HYDROLASE"/>
    <property type="match status" value="1"/>
</dbReference>
<dbReference type="FunFam" id="3.40.50.1470:FF:000001">
    <property type="entry name" value="Peptidyl-tRNA hydrolase"/>
    <property type="match status" value="1"/>
</dbReference>
<evidence type="ECO:0000256" key="3">
    <source>
        <dbReference type="ARBA" id="ARBA00022801"/>
    </source>
</evidence>
<dbReference type="GO" id="GO:0072344">
    <property type="term" value="P:rescue of stalled ribosome"/>
    <property type="evidence" value="ECO:0007669"/>
    <property type="project" value="UniProtKB-UniRule"/>
</dbReference>